<accession>A0A9P5ZIE8</accession>
<dbReference type="SUPFAM" id="SSF48264">
    <property type="entry name" value="Cytochrome P450"/>
    <property type="match status" value="1"/>
</dbReference>
<sequence length="109" mass="12196">MPIKSRILDGRGITDTPYNGSWRKFRRIVSAFLGARAVDGYNDTFDSETTELLQELYWCGQAGAAPVNPRPHAGRFSFNVMLSIVYGDHTDSINHPLVAHALKLAREFT</sequence>
<dbReference type="GO" id="GO:0005506">
    <property type="term" value="F:iron ion binding"/>
    <property type="evidence" value="ECO:0007669"/>
    <property type="project" value="InterPro"/>
</dbReference>
<organism evidence="1 2">
    <name type="scientific">Pleurotus eryngii</name>
    <name type="common">Boletus of the steppes</name>
    <dbReference type="NCBI Taxonomy" id="5323"/>
    <lineage>
        <taxon>Eukaryota</taxon>
        <taxon>Fungi</taxon>
        <taxon>Dikarya</taxon>
        <taxon>Basidiomycota</taxon>
        <taxon>Agaricomycotina</taxon>
        <taxon>Agaricomycetes</taxon>
        <taxon>Agaricomycetidae</taxon>
        <taxon>Agaricales</taxon>
        <taxon>Pleurotineae</taxon>
        <taxon>Pleurotaceae</taxon>
        <taxon>Pleurotus</taxon>
    </lineage>
</organism>
<comment type="caution">
    <text evidence="1">The sequence shown here is derived from an EMBL/GenBank/DDBJ whole genome shotgun (WGS) entry which is preliminary data.</text>
</comment>
<protein>
    <submittedName>
        <fullName evidence="1">Uncharacterized protein</fullName>
    </submittedName>
</protein>
<dbReference type="AlphaFoldDB" id="A0A9P5ZIE8"/>
<dbReference type="Gene3D" id="1.10.630.10">
    <property type="entry name" value="Cytochrome P450"/>
    <property type="match status" value="1"/>
</dbReference>
<reference evidence="1" key="1">
    <citation type="submission" date="2020-11" db="EMBL/GenBank/DDBJ databases">
        <authorList>
            <consortium name="DOE Joint Genome Institute"/>
            <person name="Ahrendt S."/>
            <person name="Riley R."/>
            <person name="Andreopoulos W."/>
            <person name="Labutti K."/>
            <person name="Pangilinan J."/>
            <person name="Ruiz-Duenas F.J."/>
            <person name="Barrasa J.M."/>
            <person name="Sanchez-Garcia M."/>
            <person name="Camarero S."/>
            <person name="Miyauchi S."/>
            <person name="Serrano A."/>
            <person name="Linde D."/>
            <person name="Babiker R."/>
            <person name="Drula E."/>
            <person name="Ayuso-Fernandez I."/>
            <person name="Pacheco R."/>
            <person name="Padilla G."/>
            <person name="Ferreira P."/>
            <person name="Barriuso J."/>
            <person name="Kellner H."/>
            <person name="Castanera R."/>
            <person name="Alfaro M."/>
            <person name="Ramirez L."/>
            <person name="Pisabarro A.G."/>
            <person name="Kuo A."/>
            <person name="Tritt A."/>
            <person name="Lipzen A."/>
            <person name="He G."/>
            <person name="Yan M."/>
            <person name="Ng V."/>
            <person name="Cullen D."/>
            <person name="Martin F."/>
            <person name="Rosso M.-N."/>
            <person name="Henrissat B."/>
            <person name="Hibbett D."/>
            <person name="Martinez A.T."/>
            <person name="Grigoriev I.V."/>
        </authorList>
    </citation>
    <scope>NUCLEOTIDE SEQUENCE</scope>
    <source>
        <strain evidence="1">ATCC 90797</strain>
    </source>
</reference>
<dbReference type="InterPro" id="IPR036396">
    <property type="entry name" value="Cyt_P450_sf"/>
</dbReference>
<evidence type="ECO:0000313" key="2">
    <source>
        <dbReference type="Proteomes" id="UP000807025"/>
    </source>
</evidence>
<proteinExistence type="predicted"/>
<name>A0A9P5ZIE8_PLEER</name>
<dbReference type="GO" id="GO:0004497">
    <property type="term" value="F:monooxygenase activity"/>
    <property type="evidence" value="ECO:0007669"/>
    <property type="project" value="InterPro"/>
</dbReference>
<keyword evidence="2" id="KW-1185">Reference proteome</keyword>
<gene>
    <name evidence="1" type="ORF">BDN71DRAFT_1513456</name>
</gene>
<dbReference type="OrthoDB" id="1470350at2759"/>
<dbReference type="Proteomes" id="UP000807025">
    <property type="component" value="Unassembled WGS sequence"/>
</dbReference>
<dbReference type="GO" id="GO:0016705">
    <property type="term" value="F:oxidoreductase activity, acting on paired donors, with incorporation or reduction of molecular oxygen"/>
    <property type="evidence" value="ECO:0007669"/>
    <property type="project" value="InterPro"/>
</dbReference>
<dbReference type="EMBL" id="MU154738">
    <property type="protein sequence ID" value="KAF9487982.1"/>
    <property type="molecule type" value="Genomic_DNA"/>
</dbReference>
<evidence type="ECO:0000313" key="1">
    <source>
        <dbReference type="EMBL" id="KAF9487982.1"/>
    </source>
</evidence>
<dbReference type="GO" id="GO:0020037">
    <property type="term" value="F:heme binding"/>
    <property type="evidence" value="ECO:0007669"/>
    <property type="project" value="InterPro"/>
</dbReference>